<sequence length="158" mass="18774">MAAARVIQHKYTSKDGTEYDSKEEYLYHQILLADKRVSCIHRQVKLSIFKSIYMIVPKQLKTKVRYDKRLMVSGHSYKPDFIFWEYGKLIVCDVKSKYTHSLREFRITAKGCISKIVEHNKKRHNGEPFVVFREAIHIKKNEWKIIDYPPDGNSYCEI</sequence>
<proteinExistence type="predicted"/>
<protein>
    <submittedName>
        <fullName evidence="1">Uncharacterized protein</fullName>
    </submittedName>
</protein>
<comment type="caution">
    <text evidence="1">The sequence shown here is derived from an EMBL/GenBank/DDBJ whole genome shotgun (WGS) entry which is preliminary data.</text>
</comment>
<reference evidence="1 2" key="1">
    <citation type="submission" date="2018-08" db="EMBL/GenBank/DDBJ databases">
        <title>A genome reference for cultivated species of the human gut microbiota.</title>
        <authorList>
            <person name="Zou Y."/>
            <person name="Xue W."/>
            <person name="Luo G."/>
        </authorList>
    </citation>
    <scope>NUCLEOTIDE SEQUENCE [LARGE SCALE GENOMIC DNA]</scope>
    <source>
        <strain evidence="1 2">AF12-50</strain>
    </source>
</reference>
<accession>A0AA92U0V0</accession>
<dbReference type="Proteomes" id="UP000283785">
    <property type="component" value="Unassembled WGS sequence"/>
</dbReference>
<name>A0AA92U0V0_9BACT</name>
<evidence type="ECO:0000313" key="2">
    <source>
        <dbReference type="Proteomes" id="UP000283785"/>
    </source>
</evidence>
<dbReference type="AlphaFoldDB" id="A0AA92U0V0"/>
<evidence type="ECO:0000313" key="1">
    <source>
        <dbReference type="EMBL" id="RGW45115.1"/>
    </source>
</evidence>
<organism evidence="1 2">
    <name type="scientific">Segatella copri</name>
    <dbReference type="NCBI Taxonomy" id="165179"/>
    <lineage>
        <taxon>Bacteria</taxon>
        <taxon>Pseudomonadati</taxon>
        <taxon>Bacteroidota</taxon>
        <taxon>Bacteroidia</taxon>
        <taxon>Bacteroidales</taxon>
        <taxon>Prevotellaceae</taxon>
        <taxon>Segatella</taxon>
    </lineage>
</organism>
<dbReference type="EMBL" id="QSAG01000001">
    <property type="protein sequence ID" value="RGW45115.1"/>
    <property type="molecule type" value="Genomic_DNA"/>
</dbReference>
<gene>
    <name evidence="1" type="ORF">DWV76_00930</name>
</gene>